<accession>A0A1H8V3K3</accession>
<evidence type="ECO:0000256" key="1">
    <source>
        <dbReference type="SAM" id="SignalP"/>
    </source>
</evidence>
<name>A0A1H8V3K3_9ACTN</name>
<protein>
    <submittedName>
        <fullName evidence="2">Uncharacterized protein</fullName>
    </submittedName>
</protein>
<reference evidence="2 3" key="1">
    <citation type="submission" date="2016-10" db="EMBL/GenBank/DDBJ databases">
        <authorList>
            <person name="de Groot N.N."/>
        </authorList>
    </citation>
    <scope>NUCLEOTIDE SEQUENCE [LARGE SCALE GENOMIC DNA]</scope>
    <source>
        <strain evidence="2 3">CGMCC 4.2026</strain>
    </source>
</reference>
<gene>
    <name evidence="2" type="ORF">SAMN05216267_10993</name>
</gene>
<keyword evidence="3" id="KW-1185">Reference proteome</keyword>
<dbReference type="STRING" id="310780.SAMN05216267_10993"/>
<keyword evidence="1" id="KW-0732">Signal</keyword>
<sequence>MTRLRYALATAVATLAVVIFALSPAGAVAAASAGTTTSGASATTVMAAAPQDISWGG</sequence>
<feature type="signal peptide" evidence="1">
    <location>
        <begin position="1"/>
        <end position="29"/>
    </location>
</feature>
<dbReference type="Proteomes" id="UP000181951">
    <property type="component" value="Unassembled WGS sequence"/>
</dbReference>
<proteinExistence type="predicted"/>
<feature type="chain" id="PRO_5039626068" evidence="1">
    <location>
        <begin position="30"/>
        <end position="57"/>
    </location>
</feature>
<dbReference type="RefSeq" id="WP_176735388.1">
    <property type="nucleotide sequence ID" value="NZ_FODD01000099.1"/>
</dbReference>
<dbReference type="AlphaFoldDB" id="A0A1H8V3K3"/>
<evidence type="ECO:0000313" key="2">
    <source>
        <dbReference type="EMBL" id="SEP09358.1"/>
    </source>
</evidence>
<evidence type="ECO:0000313" key="3">
    <source>
        <dbReference type="Proteomes" id="UP000181951"/>
    </source>
</evidence>
<dbReference type="EMBL" id="FODD01000099">
    <property type="protein sequence ID" value="SEP09358.1"/>
    <property type="molecule type" value="Genomic_DNA"/>
</dbReference>
<organism evidence="2 3">
    <name type="scientific">Actinacidiphila rubida</name>
    <dbReference type="NCBI Taxonomy" id="310780"/>
    <lineage>
        <taxon>Bacteria</taxon>
        <taxon>Bacillati</taxon>
        <taxon>Actinomycetota</taxon>
        <taxon>Actinomycetes</taxon>
        <taxon>Kitasatosporales</taxon>
        <taxon>Streptomycetaceae</taxon>
        <taxon>Actinacidiphila</taxon>
    </lineage>
</organism>